<dbReference type="PANTHER" id="PTHR38050">
    <property type="match status" value="1"/>
</dbReference>
<dbReference type="Proteomes" id="UP001175000">
    <property type="component" value="Unassembled WGS sequence"/>
</dbReference>
<keyword evidence="7 11" id="KW-0119">Carbohydrate metabolism</keyword>
<organism evidence="12 13">
    <name type="scientific">Immersiella caudata</name>
    <dbReference type="NCBI Taxonomy" id="314043"/>
    <lineage>
        <taxon>Eukaryota</taxon>
        <taxon>Fungi</taxon>
        <taxon>Dikarya</taxon>
        <taxon>Ascomycota</taxon>
        <taxon>Pezizomycotina</taxon>
        <taxon>Sordariomycetes</taxon>
        <taxon>Sordariomycetidae</taxon>
        <taxon>Sordariales</taxon>
        <taxon>Lasiosphaeriaceae</taxon>
        <taxon>Immersiella</taxon>
    </lineage>
</organism>
<protein>
    <recommendedName>
        <fullName evidence="11">Feruloyl esterase C</fullName>
        <ecNumber evidence="11">3.1.1.73</ecNumber>
    </recommendedName>
    <alternativeName>
        <fullName evidence="11">Ferulic acid esterase C</fullName>
    </alternativeName>
</protein>
<evidence type="ECO:0000256" key="11">
    <source>
        <dbReference type="RuleBase" id="RU367094"/>
    </source>
</evidence>
<comment type="caution">
    <text evidence="12">The sequence shown here is derived from an EMBL/GenBank/DDBJ whole genome shotgun (WGS) entry which is preliminary data.</text>
</comment>
<keyword evidence="3 11" id="KW-0964">Secreted</keyword>
<dbReference type="EC" id="3.1.1.73" evidence="11"/>
<dbReference type="SUPFAM" id="SSF53474">
    <property type="entry name" value="alpha/beta-Hydrolases"/>
    <property type="match status" value="1"/>
</dbReference>
<keyword evidence="5 11" id="KW-0732">Signal</keyword>
<proteinExistence type="inferred from homology"/>
<keyword evidence="6 11" id="KW-0378">Hydrolase</keyword>
<dbReference type="EMBL" id="JAULSU010000006">
    <property type="protein sequence ID" value="KAK0614476.1"/>
    <property type="molecule type" value="Genomic_DNA"/>
</dbReference>
<evidence type="ECO:0000256" key="1">
    <source>
        <dbReference type="ARBA" id="ARBA00004613"/>
    </source>
</evidence>
<comment type="subcellular location">
    <subcellularLocation>
        <location evidence="1 11">Secreted</location>
    </subcellularLocation>
</comment>
<evidence type="ECO:0000256" key="8">
    <source>
        <dbReference type="ARBA" id="ARBA00023326"/>
    </source>
</evidence>
<evidence type="ECO:0000256" key="10">
    <source>
        <dbReference type="ARBA" id="ARBA00034075"/>
    </source>
</evidence>
<evidence type="ECO:0000256" key="2">
    <source>
        <dbReference type="ARBA" id="ARBA00010278"/>
    </source>
</evidence>
<evidence type="ECO:0000313" key="13">
    <source>
        <dbReference type="Proteomes" id="UP001175000"/>
    </source>
</evidence>
<dbReference type="InterPro" id="IPR029058">
    <property type="entry name" value="AB_hydrolase_fold"/>
</dbReference>
<comment type="catalytic activity">
    <reaction evidence="10 11">
        <text>feruloyl-polysaccharide + H2O = ferulate + polysaccharide.</text>
        <dbReference type="EC" id="3.1.1.73"/>
    </reaction>
</comment>
<accession>A0AA39WFK5</accession>
<feature type="chain" id="PRO_5043110638" description="Feruloyl esterase C" evidence="11">
    <location>
        <begin position="26"/>
        <end position="272"/>
    </location>
</feature>
<dbReference type="GO" id="GO:0030600">
    <property type="term" value="F:feruloyl esterase activity"/>
    <property type="evidence" value="ECO:0007669"/>
    <property type="project" value="UniProtKB-UniRule"/>
</dbReference>
<dbReference type="PANTHER" id="PTHR38050:SF1">
    <property type="entry name" value="FERULOYL ESTERASE C"/>
    <property type="match status" value="1"/>
</dbReference>
<evidence type="ECO:0000256" key="9">
    <source>
        <dbReference type="ARBA" id="ARBA00025250"/>
    </source>
</evidence>
<comment type="similarity">
    <text evidence="2 11">Belongs to the faeC family.</text>
</comment>
<sequence length="272" mass="28575">MRPHLHSLAAWALVASTGDLTGVLAANSSGCGKEPTITDGPHTAVANGKTREFIIKLPANYDKNRPYRLIFTFHPLNGSARQVANGDSSTEPFYGLPPVSNNSAIFVSPNGQVAGSVGGMMGWANAGGEDVLFVDAIMEKIEAALCINQDLRFSTGFSYGGAISYALASLGGGPKSPIAFYQQHGTGDQVLPISGARQVRDILLRANGCTPVTPEVTPNGATSTQVVYKGCKEGFPATWVVFNGPHTPAYADAGSVKPIGGPNFWNFLSQFE</sequence>
<evidence type="ECO:0000256" key="6">
    <source>
        <dbReference type="ARBA" id="ARBA00022801"/>
    </source>
</evidence>
<dbReference type="AlphaFoldDB" id="A0AA39WFK5"/>
<comment type="function">
    <text evidence="9 11">Involved in degradation of plant cell walls. Hydrolyzes the feruloyl-arabinose ester bond in arabinoxylans, and the feruloyl-galactose ester bond in pectin. Active against paranitrophenyl-acetate, methyl ferulate and wheat arabinoxylan.</text>
</comment>
<gene>
    <name evidence="12" type="ORF">B0T14DRAFT_570410</name>
</gene>
<keyword evidence="13" id="KW-1185">Reference proteome</keyword>
<dbReference type="Gene3D" id="3.40.50.1820">
    <property type="entry name" value="alpha/beta hydrolase"/>
    <property type="match status" value="1"/>
</dbReference>
<evidence type="ECO:0000313" key="12">
    <source>
        <dbReference type="EMBL" id="KAK0614476.1"/>
    </source>
</evidence>
<feature type="signal peptide" evidence="11">
    <location>
        <begin position="1"/>
        <end position="25"/>
    </location>
</feature>
<dbReference type="GO" id="GO:0045493">
    <property type="term" value="P:xylan catabolic process"/>
    <property type="evidence" value="ECO:0007669"/>
    <property type="project" value="UniProtKB-UniRule"/>
</dbReference>
<keyword evidence="4 11" id="KW-0858">Xylan degradation</keyword>
<keyword evidence="8 11" id="KW-0624">Polysaccharide degradation</keyword>
<evidence type="ECO:0000256" key="7">
    <source>
        <dbReference type="ARBA" id="ARBA00023277"/>
    </source>
</evidence>
<name>A0AA39WFK5_9PEZI</name>
<dbReference type="GO" id="GO:0005576">
    <property type="term" value="C:extracellular region"/>
    <property type="evidence" value="ECO:0007669"/>
    <property type="project" value="UniProtKB-SubCell"/>
</dbReference>
<evidence type="ECO:0000256" key="5">
    <source>
        <dbReference type="ARBA" id="ARBA00022729"/>
    </source>
</evidence>
<dbReference type="InterPro" id="IPR043595">
    <property type="entry name" value="FaeB/C/D"/>
</dbReference>
<reference evidence="12" key="1">
    <citation type="submission" date="2023-06" db="EMBL/GenBank/DDBJ databases">
        <title>Genome-scale phylogeny and comparative genomics of the fungal order Sordariales.</title>
        <authorList>
            <consortium name="Lawrence Berkeley National Laboratory"/>
            <person name="Hensen N."/>
            <person name="Bonometti L."/>
            <person name="Westerberg I."/>
            <person name="Brannstrom I.O."/>
            <person name="Guillou S."/>
            <person name="Cros-Aarteil S."/>
            <person name="Calhoun S."/>
            <person name="Haridas S."/>
            <person name="Kuo A."/>
            <person name="Mondo S."/>
            <person name="Pangilinan J."/>
            <person name="Riley R."/>
            <person name="Labutti K."/>
            <person name="Andreopoulos B."/>
            <person name="Lipzen A."/>
            <person name="Chen C."/>
            <person name="Yanf M."/>
            <person name="Daum C."/>
            <person name="Ng V."/>
            <person name="Clum A."/>
            <person name="Steindorff A."/>
            <person name="Ohm R."/>
            <person name="Martin F."/>
            <person name="Silar P."/>
            <person name="Natvig D."/>
            <person name="Lalanne C."/>
            <person name="Gautier V."/>
            <person name="Ament-Velasquez S.L."/>
            <person name="Kruys A."/>
            <person name="Hutchinson M.I."/>
            <person name="Powell A.J."/>
            <person name="Barry K."/>
            <person name="Miller A.N."/>
            <person name="Grigoriev I.V."/>
            <person name="Debuchy R."/>
            <person name="Gladieux P."/>
            <person name="Thoren M.H."/>
            <person name="Johannesson H."/>
        </authorList>
    </citation>
    <scope>NUCLEOTIDE SEQUENCE</scope>
    <source>
        <strain evidence="12">CBS 606.72</strain>
    </source>
</reference>
<evidence type="ECO:0000256" key="4">
    <source>
        <dbReference type="ARBA" id="ARBA00022651"/>
    </source>
</evidence>
<evidence type="ECO:0000256" key="3">
    <source>
        <dbReference type="ARBA" id="ARBA00022525"/>
    </source>
</evidence>